<evidence type="ECO:0000256" key="2">
    <source>
        <dbReference type="SAM" id="Phobius"/>
    </source>
</evidence>
<accession>A0AB39JCA2</accession>
<keyword evidence="2" id="KW-1133">Transmembrane helix</keyword>
<evidence type="ECO:0000256" key="1">
    <source>
        <dbReference type="SAM" id="MobiDB-lite"/>
    </source>
</evidence>
<dbReference type="RefSeq" id="WP_369000364.1">
    <property type="nucleotide sequence ID" value="NZ_CP158487.1"/>
</dbReference>
<keyword evidence="2" id="KW-0472">Membrane</keyword>
<dbReference type="AlphaFoldDB" id="A0AB39JCA2"/>
<organism evidence="3">
    <name type="scientific">Candidatus Nanosynbacter sp. TM7-074</name>
    <dbReference type="NCBI Taxonomy" id="3158573"/>
    <lineage>
        <taxon>Bacteria</taxon>
        <taxon>Candidatus Saccharimonadota</taxon>
        <taxon>Candidatus Saccharimonadia</taxon>
        <taxon>Candidatus Nanosynbacterales</taxon>
        <taxon>Candidatus Nanosynbacteraceae</taxon>
        <taxon>Candidatus Nanosynbacter</taxon>
    </lineage>
</organism>
<name>A0AB39JCA2_9BACT</name>
<evidence type="ECO:0000313" key="3">
    <source>
        <dbReference type="EMBL" id="XDN89795.1"/>
    </source>
</evidence>
<protein>
    <submittedName>
        <fullName evidence="3">Uncharacterized protein</fullName>
    </submittedName>
</protein>
<feature type="transmembrane region" description="Helical" evidence="2">
    <location>
        <begin position="18"/>
        <end position="38"/>
    </location>
</feature>
<reference evidence="3" key="1">
    <citation type="submission" date="2024-06" db="EMBL/GenBank/DDBJ databases">
        <authorList>
            <person name="Atkinson C."/>
            <person name="McLean J."/>
            <person name="Gallagher L."/>
            <person name="Bor B."/>
            <person name="Mougous J."/>
        </authorList>
    </citation>
    <scope>NUCLEOTIDE SEQUENCE</scope>
    <source>
        <strain evidence="3">TM7-074</strain>
    </source>
</reference>
<keyword evidence="2" id="KW-0812">Transmembrane</keyword>
<sequence length="183" mass="20475">MKINNLNRYSNNKRRRHIVIIVAVVCLSTISYGAYWYFYQQNKDDKPVLTLPDRQVGETNYSHPNKDEQNPTFDNDDNNQKKLTPQQNAPATSPIPVSITRVDRSPLQVGVIINELLSSGTCTLKLSKPGLSDITQTVEIFNGPSYTTCRGFSIDNVPGGTWKLTIIINSENRSGSTSQEITI</sequence>
<dbReference type="EMBL" id="CP158487">
    <property type="protein sequence ID" value="XDN89795.1"/>
    <property type="molecule type" value="Genomic_DNA"/>
</dbReference>
<feature type="region of interest" description="Disordered" evidence="1">
    <location>
        <begin position="49"/>
        <end position="96"/>
    </location>
</feature>
<gene>
    <name evidence="3" type="ORF">TM074_03785</name>
</gene>
<feature type="compositionally biased region" description="Polar residues" evidence="1">
    <location>
        <begin position="81"/>
        <end position="91"/>
    </location>
</feature>
<proteinExistence type="predicted"/>